<protein>
    <submittedName>
        <fullName evidence="1">Uncharacterized protein</fullName>
    </submittedName>
</protein>
<evidence type="ECO:0000313" key="1">
    <source>
        <dbReference type="EMBL" id="URG50627.1"/>
    </source>
</evidence>
<gene>
    <name evidence="1" type="ORF">IG609_009070</name>
</gene>
<dbReference type="AlphaFoldDB" id="A0A9Q2EPF2"/>
<proteinExistence type="predicted"/>
<organism evidence="1 2">
    <name type="scientific">Pectobacterium quasiaquaticum</name>
    <dbReference type="NCBI Taxonomy" id="2774015"/>
    <lineage>
        <taxon>Bacteria</taxon>
        <taxon>Pseudomonadati</taxon>
        <taxon>Pseudomonadota</taxon>
        <taxon>Gammaproteobacteria</taxon>
        <taxon>Enterobacterales</taxon>
        <taxon>Pectobacteriaceae</taxon>
        <taxon>Pectobacterium</taxon>
    </lineage>
</organism>
<dbReference type="EMBL" id="CP065177">
    <property type="protein sequence ID" value="URG50627.1"/>
    <property type="molecule type" value="Genomic_DNA"/>
</dbReference>
<dbReference type="RefSeq" id="WP_161545816.1">
    <property type="nucleotide sequence ID" value="NZ_CP065177.1"/>
</dbReference>
<reference evidence="1 2" key="1">
    <citation type="journal article" date="2021" name="Int. J. Syst. Evol. Microbiol.">
        <title>&lt;i&gt;Pectobacterium quasiaquaticum&lt;/i&gt; sp. nov., isolated from waterways.</title>
        <authorList>
            <person name="Ben Moussa H."/>
            <person name="Pedron J."/>
            <person name="Bertrand C."/>
            <person name="Hecquet A."/>
            <person name="Barny M.A."/>
        </authorList>
    </citation>
    <scope>NUCLEOTIDE SEQUENCE [LARGE SCALE GENOMIC DNA]</scope>
    <source>
        <strain evidence="1 2">A477-S1-J17</strain>
    </source>
</reference>
<keyword evidence="2" id="KW-1185">Reference proteome</keyword>
<dbReference type="Proteomes" id="UP000806577">
    <property type="component" value="Chromosome"/>
</dbReference>
<sequence length="127" mass="14581">MRKMLIIFLALGIHEKSFAYPYTVTCDVTHIAFSGDGNSAVDKELRSATLTIHKTTTPYAEVASNLINTKSPILKESEDGVRLEYHDQKRTFIYYKEANWLYVEYGSGLMKINKSKPTDRFLIRNCH</sequence>
<accession>A0A9Q2EPF2</accession>
<dbReference type="KEGG" id="pqu:IG609_009070"/>
<evidence type="ECO:0000313" key="2">
    <source>
        <dbReference type="Proteomes" id="UP000806577"/>
    </source>
</evidence>
<name>A0A9Q2EPF2_9GAMM</name>